<reference evidence="1" key="2">
    <citation type="submission" date="2025-03" db="EMBL/GenBank/DDBJ databases">
        <authorList>
            <consortium name="ELIXIR-Norway"/>
            <consortium name="Elixir Norway"/>
        </authorList>
    </citation>
    <scope>NUCLEOTIDE SEQUENCE</scope>
</reference>
<feature type="non-terminal residue" evidence="1">
    <location>
        <position position="1"/>
    </location>
</feature>
<reference evidence="1" key="1">
    <citation type="submission" date="2023-05" db="EMBL/GenBank/DDBJ databases">
        <authorList>
            <consortium name="ELIXIR-Norway"/>
        </authorList>
    </citation>
    <scope>NUCLEOTIDE SEQUENCE</scope>
</reference>
<sequence>MAILQMKKLRLEQKQQDPRESKALPVSGHLDIKMGEKAASQTGEFTSKFKRESPHSSVMQSEARSHVLVILKFAQGIRNQNGMIQKVTCGAW</sequence>
<protein>
    <submittedName>
        <fullName evidence="1">Uncharacterized protein</fullName>
    </submittedName>
</protein>
<organism evidence="1 2">
    <name type="scientific">Rangifer tarandus platyrhynchus</name>
    <name type="common">Svalbard reindeer</name>
    <dbReference type="NCBI Taxonomy" id="3082113"/>
    <lineage>
        <taxon>Eukaryota</taxon>
        <taxon>Metazoa</taxon>
        <taxon>Chordata</taxon>
        <taxon>Craniata</taxon>
        <taxon>Vertebrata</taxon>
        <taxon>Euteleostomi</taxon>
        <taxon>Mammalia</taxon>
        <taxon>Eutheria</taxon>
        <taxon>Laurasiatheria</taxon>
        <taxon>Artiodactyla</taxon>
        <taxon>Ruminantia</taxon>
        <taxon>Pecora</taxon>
        <taxon>Cervidae</taxon>
        <taxon>Odocoileinae</taxon>
        <taxon>Rangifer</taxon>
    </lineage>
</organism>
<gene>
    <name evidence="1" type="ORF">MRATA1EN22A_LOCUS1760</name>
</gene>
<accession>A0AC59Y4Q5</accession>
<evidence type="ECO:0000313" key="2">
    <source>
        <dbReference type="Proteomes" id="UP001162501"/>
    </source>
</evidence>
<dbReference type="Proteomes" id="UP001162501">
    <property type="component" value="Chromosome 10"/>
</dbReference>
<feature type="non-terminal residue" evidence="1">
    <location>
        <position position="92"/>
    </location>
</feature>
<evidence type="ECO:0000313" key="1">
    <source>
        <dbReference type="EMBL" id="CAM9383872.1"/>
    </source>
</evidence>
<proteinExistence type="predicted"/>
<dbReference type="EMBL" id="OX596094">
    <property type="protein sequence ID" value="CAM9383872.1"/>
    <property type="molecule type" value="Genomic_DNA"/>
</dbReference>
<name>A0AC59Y4Q5_RANTA</name>